<keyword evidence="1" id="KW-0732">Signal</keyword>
<evidence type="ECO:0000313" key="2">
    <source>
        <dbReference type="EMBL" id="MRG99879.1"/>
    </source>
</evidence>
<gene>
    <name evidence="2" type="ORF">GIY21_06190</name>
    <name evidence="3" type="ORF">GIY22_06180</name>
</gene>
<feature type="signal peptide" evidence="1">
    <location>
        <begin position="1"/>
        <end position="21"/>
    </location>
</feature>
<evidence type="ECO:0000313" key="5">
    <source>
        <dbReference type="Proteomes" id="UP000439314"/>
    </source>
</evidence>
<dbReference type="Proteomes" id="UP000439314">
    <property type="component" value="Unassembled WGS sequence"/>
</dbReference>
<dbReference type="EMBL" id="WJPN01000003">
    <property type="protein sequence ID" value="MRG99879.1"/>
    <property type="molecule type" value="Genomic_DNA"/>
</dbReference>
<name>A0A6N7Q7P2_9XANT</name>
<keyword evidence="4" id="KW-1185">Reference proteome</keyword>
<proteinExistence type="predicted"/>
<dbReference type="EMBL" id="WJPM01000003">
    <property type="protein sequence ID" value="MRH74211.1"/>
    <property type="molecule type" value="Genomic_DNA"/>
</dbReference>
<dbReference type="AlphaFoldDB" id="A0A6N7Q7P2"/>
<dbReference type="RefSeq" id="WP_150411141.1">
    <property type="nucleotide sequence ID" value="NZ_CP189890.1"/>
</dbReference>
<comment type="caution">
    <text evidence="2">The sequence shown here is derived from an EMBL/GenBank/DDBJ whole genome shotgun (WGS) entry which is preliminary data.</text>
</comment>
<sequence length="149" mass="15913">MIKLKVLVFSALALAAGSSQAWTLVYATDANGNVSAGSLQSLRTAVDNGADLKVLVTAPNQNTQHTWGVLCTNTSMKLDSSQALVCVGHDDYAMNIGMGSQFGEPSNPPFSAHFLINTSGEYAEADMRLGSGEVIAKSKYVYAMRWYVN</sequence>
<evidence type="ECO:0000313" key="4">
    <source>
        <dbReference type="Proteomes" id="UP000437931"/>
    </source>
</evidence>
<feature type="chain" id="PRO_5026724582" evidence="1">
    <location>
        <begin position="22"/>
        <end position="149"/>
    </location>
</feature>
<evidence type="ECO:0000313" key="3">
    <source>
        <dbReference type="EMBL" id="MRH74211.1"/>
    </source>
</evidence>
<dbReference type="Proteomes" id="UP000437931">
    <property type="component" value="Unassembled WGS sequence"/>
</dbReference>
<evidence type="ECO:0000256" key="1">
    <source>
        <dbReference type="SAM" id="SignalP"/>
    </source>
</evidence>
<organism evidence="2 5">
    <name type="scientific">Xanthomonas sontii</name>
    <dbReference type="NCBI Taxonomy" id="2650745"/>
    <lineage>
        <taxon>Bacteria</taxon>
        <taxon>Pseudomonadati</taxon>
        <taxon>Pseudomonadota</taxon>
        <taxon>Gammaproteobacteria</taxon>
        <taxon>Lysobacterales</taxon>
        <taxon>Lysobacteraceae</taxon>
        <taxon>Xanthomonas</taxon>
    </lineage>
</organism>
<protein>
    <submittedName>
        <fullName evidence="2">Uncharacterized protein</fullName>
    </submittedName>
</protein>
<accession>A0A6N7Q7P2</accession>
<reference evidence="4 5" key="1">
    <citation type="submission" date="2019-11" db="EMBL/GenBank/DDBJ databases">
        <title>First report of rice panicle blight caused by Xanthomonas sp. in Iran.</title>
        <authorList>
            <person name="Mirghasempour S.A."/>
            <person name="Huang S."/>
            <person name="Brady C.L."/>
            <person name="Studholme D.J."/>
        </authorList>
    </citation>
    <scope>NUCLEOTIDE SEQUENCE [LARGE SCALE GENOMIC DNA]</scope>
    <source>
        <strain evidence="2 5">ASD011</strain>
        <strain evidence="4">SAM114</strain>
    </source>
</reference>
<reference evidence="3" key="2">
    <citation type="journal article" date="2020" name="Plant Dis.">
        <title>A Grain Rot of Rice in Iran Caused by a Xanthomonas Strain Closely Related to X. sacchari.</title>
        <authorList>
            <person name="Mirghasempour S.A."/>
            <person name="Huang S."/>
            <person name="Studholme D.J."/>
            <person name="Brady C.L."/>
        </authorList>
    </citation>
    <scope>NUCLEOTIDE SEQUENCE</scope>
    <source>
        <strain evidence="3">SAM114</strain>
    </source>
</reference>